<dbReference type="InterPro" id="IPR009061">
    <property type="entry name" value="DNA-bd_dom_put_sf"/>
</dbReference>
<dbReference type="EMBL" id="JN712910">
    <property type="protein sequence ID" value="AEZ50518.1"/>
    <property type="molecule type" value="Genomic_DNA"/>
</dbReference>
<dbReference type="Gene3D" id="1.10.1660.10">
    <property type="match status" value="1"/>
</dbReference>
<name>J9PTY9_9CAUD</name>
<dbReference type="SUPFAM" id="SSF46955">
    <property type="entry name" value="Putative DNA-binding domain"/>
    <property type="match status" value="1"/>
</dbReference>
<protein>
    <recommendedName>
        <fullName evidence="3">HTH merR-type domain-containing protein</fullName>
    </recommendedName>
</protein>
<dbReference type="GeneID" id="14011590"/>
<evidence type="ECO:0000313" key="1">
    <source>
        <dbReference type="EMBL" id="AEZ50518.1"/>
    </source>
</evidence>
<evidence type="ECO:0000313" key="2">
    <source>
        <dbReference type="Proteomes" id="UP000006298"/>
    </source>
</evidence>
<dbReference type="Proteomes" id="UP000006298">
    <property type="component" value="Segment"/>
</dbReference>
<keyword evidence="2" id="KW-1185">Reference proteome</keyword>
<sequence>MPLKEDGRVYNINGEEVVLYPISRLVSELTEMGFPRDAQTIRKWESSGVTPPAIFRNGSKRLYSMEQIEAYCAVAKECNIRQGWSIASTDFSEKIWEALETINAKYGG</sequence>
<organism evidence="1 2">
    <name type="scientific">Bacillus phage BCD7</name>
    <dbReference type="NCBI Taxonomy" id="1136534"/>
    <lineage>
        <taxon>Viruses</taxon>
        <taxon>Duplodnaviria</taxon>
        <taxon>Heunggongvirae</taxon>
        <taxon>Uroviricota</taxon>
        <taxon>Caudoviricetes</taxon>
        <taxon>Becedseptimavirus</taxon>
        <taxon>Becedseptimavirus BCD7</taxon>
    </lineage>
</organism>
<accession>J9PTY9</accession>
<dbReference type="RefSeq" id="YP_007005922.1">
    <property type="nucleotide sequence ID" value="NC_019515.1"/>
</dbReference>
<reference evidence="1 2" key="1">
    <citation type="submission" date="2011-09" db="EMBL/GenBank/DDBJ databases">
        <title>Complete Genome Sequence of Bacillus cereus Bacteriophage BCD7.</title>
        <authorList>
            <person name="Lee J.-H."/>
            <person name="Shin H."/>
            <person name="Son B."/>
            <person name="Ryu S."/>
        </authorList>
    </citation>
    <scope>NUCLEOTIDE SEQUENCE [LARGE SCALE GENOMIC DNA]</scope>
</reference>
<evidence type="ECO:0008006" key="3">
    <source>
        <dbReference type="Google" id="ProtNLM"/>
    </source>
</evidence>
<proteinExistence type="predicted"/>
<gene>
    <name evidence="1" type="ORF">BCD7_0071</name>
</gene>
<dbReference type="KEGG" id="vg:14011590"/>